<keyword evidence="3" id="KW-1185">Reference proteome</keyword>
<evidence type="ECO:0000313" key="3">
    <source>
        <dbReference type="Proteomes" id="UP000830583"/>
    </source>
</evidence>
<protein>
    <submittedName>
        <fullName evidence="2">DUF5906 domain-containing protein</fullName>
    </submittedName>
</protein>
<accession>A0ABY4KAI5</accession>
<gene>
    <name evidence="2" type="ORF">M0M57_08895</name>
</gene>
<sequence>MKELNKYMRVGTEFYKKTETPDGKTILQKWNRQTLIDDFGKDSIAKVSKYESFCIVPSHNQFEQVVNNCYNQYQPLSYELKEGNNYHNIIHFLNHIFGEQFELGLDYLTLLWQKPTQILPILCLVSTERNTGKTTFINLLKLVFESNMTINTNDDFRSRFNADWSGKLIIGVDEVLLDKKEDSERIKNLSTAQSNKIEPKGRDKFEQSFFGKFILCSNNEDSFIKIDNEEIRYWIRKINPLENNDDINLLQKMNAEIPHFANFLNTRNISTIPTSRMWFSPDQLYTAALGKLINGNRTYIEKELEELLIDEFANSGQDELCYTAKNLVDLLKKNNVFTQNNYIVKLLKEKYKLKPINSSYKYFRSEILNPNEKIGLNFTQEKGRYYTFKKENFQSTVELLNSIETTNEK</sequence>
<dbReference type="Gene3D" id="3.40.50.300">
    <property type="entry name" value="P-loop containing nucleotide triphosphate hydrolases"/>
    <property type="match status" value="1"/>
</dbReference>
<organism evidence="2 3">
    <name type="scientific">Flavobacterium azooxidireducens</name>
    <dbReference type="NCBI Taxonomy" id="1871076"/>
    <lineage>
        <taxon>Bacteria</taxon>
        <taxon>Pseudomonadati</taxon>
        <taxon>Bacteroidota</taxon>
        <taxon>Flavobacteriia</taxon>
        <taxon>Flavobacteriales</taxon>
        <taxon>Flavobacteriaceae</taxon>
        <taxon>Flavobacterium</taxon>
    </lineage>
</organism>
<feature type="domain" description="NrS-1 polymerase-like helicase" evidence="1">
    <location>
        <begin position="124"/>
        <end position="229"/>
    </location>
</feature>
<dbReference type="Pfam" id="PF19263">
    <property type="entry name" value="DUF5906"/>
    <property type="match status" value="1"/>
</dbReference>
<dbReference type="RefSeq" id="WP_248432700.1">
    <property type="nucleotide sequence ID" value="NZ_CP096205.1"/>
</dbReference>
<name>A0ABY4KAI5_9FLAO</name>
<dbReference type="InterPro" id="IPR045455">
    <property type="entry name" value="NrS-1_pol-like_helicase"/>
</dbReference>
<reference evidence="2" key="1">
    <citation type="submission" date="2022-04" db="EMBL/GenBank/DDBJ databases">
        <title>Consumption of N2O by Flavobacterium azooxidireducens sp. nov. isolated from Decomposing Leaf Litter of Phragmites australis (Cav.).</title>
        <authorList>
            <person name="Behrendt U."/>
            <person name="Spanner T."/>
            <person name="Augustin J."/>
            <person name="Horn M.A."/>
            <person name="Kolb S."/>
            <person name="Ulrich A."/>
        </authorList>
    </citation>
    <scope>NUCLEOTIDE SEQUENCE</scope>
    <source>
        <strain evidence="2">IGB 4-14</strain>
    </source>
</reference>
<evidence type="ECO:0000313" key="2">
    <source>
        <dbReference type="EMBL" id="UPQ77749.1"/>
    </source>
</evidence>
<dbReference type="Proteomes" id="UP000830583">
    <property type="component" value="Chromosome"/>
</dbReference>
<dbReference type="EMBL" id="CP096205">
    <property type="protein sequence ID" value="UPQ77749.1"/>
    <property type="molecule type" value="Genomic_DNA"/>
</dbReference>
<proteinExistence type="predicted"/>
<evidence type="ECO:0000259" key="1">
    <source>
        <dbReference type="Pfam" id="PF19263"/>
    </source>
</evidence>
<dbReference type="InterPro" id="IPR027417">
    <property type="entry name" value="P-loop_NTPase"/>
</dbReference>